<gene>
    <name evidence="2" type="ORF">EDD28_3147</name>
</gene>
<name>A0A3N2D1R7_9MICO</name>
<keyword evidence="1" id="KW-1133">Transmembrane helix</keyword>
<dbReference type="EMBL" id="RKHQ01000002">
    <property type="protein sequence ID" value="ROR93725.1"/>
    <property type="molecule type" value="Genomic_DNA"/>
</dbReference>
<proteinExistence type="predicted"/>
<feature type="transmembrane region" description="Helical" evidence="1">
    <location>
        <begin position="28"/>
        <end position="51"/>
    </location>
</feature>
<keyword evidence="3" id="KW-1185">Reference proteome</keyword>
<dbReference type="Proteomes" id="UP000275356">
    <property type="component" value="Unassembled WGS sequence"/>
</dbReference>
<dbReference type="InterPro" id="IPR021214">
    <property type="entry name" value="DUF2568"/>
</dbReference>
<sequence>MTGGPDAGRRGGPAAGSRPDALAGASPALVFVLTARFLLELALLAGVAVLVHDVVPGGWSWPAAILAVAAVATLWGVLLSPRAPVGLPAAASLGIETVLFAGVGAGLLAVGHGVPAALGVGLWLLDRAALALLRRTP</sequence>
<organism evidence="2 3">
    <name type="scientific">Salana multivorans</name>
    <dbReference type="NCBI Taxonomy" id="120377"/>
    <lineage>
        <taxon>Bacteria</taxon>
        <taxon>Bacillati</taxon>
        <taxon>Actinomycetota</taxon>
        <taxon>Actinomycetes</taxon>
        <taxon>Micrococcales</taxon>
        <taxon>Beutenbergiaceae</taxon>
        <taxon>Salana</taxon>
    </lineage>
</organism>
<protein>
    <submittedName>
        <fullName evidence="2">Uncharacterized protein DUF2568</fullName>
    </submittedName>
</protein>
<dbReference type="RefSeq" id="WP_170169521.1">
    <property type="nucleotide sequence ID" value="NZ_RKHQ01000002.1"/>
</dbReference>
<keyword evidence="1" id="KW-0472">Membrane</keyword>
<dbReference type="AlphaFoldDB" id="A0A3N2D1R7"/>
<feature type="transmembrane region" description="Helical" evidence="1">
    <location>
        <begin position="98"/>
        <end position="125"/>
    </location>
</feature>
<evidence type="ECO:0000256" key="1">
    <source>
        <dbReference type="SAM" id="Phobius"/>
    </source>
</evidence>
<dbReference type="Pfam" id="PF10823">
    <property type="entry name" value="DUF2568"/>
    <property type="match status" value="1"/>
</dbReference>
<accession>A0A3N2D1R7</accession>
<evidence type="ECO:0000313" key="3">
    <source>
        <dbReference type="Proteomes" id="UP000275356"/>
    </source>
</evidence>
<comment type="caution">
    <text evidence="2">The sequence shown here is derived from an EMBL/GenBank/DDBJ whole genome shotgun (WGS) entry which is preliminary data.</text>
</comment>
<feature type="transmembrane region" description="Helical" evidence="1">
    <location>
        <begin position="58"/>
        <end position="78"/>
    </location>
</feature>
<reference evidence="2 3" key="1">
    <citation type="submission" date="2018-11" db="EMBL/GenBank/DDBJ databases">
        <title>Sequencing the genomes of 1000 actinobacteria strains.</title>
        <authorList>
            <person name="Klenk H.-P."/>
        </authorList>
    </citation>
    <scope>NUCLEOTIDE SEQUENCE [LARGE SCALE GENOMIC DNA]</scope>
    <source>
        <strain evidence="2 3">DSM 13521</strain>
    </source>
</reference>
<keyword evidence="1" id="KW-0812">Transmembrane</keyword>
<evidence type="ECO:0000313" key="2">
    <source>
        <dbReference type="EMBL" id="ROR93725.1"/>
    </source>
</evidence>